<keyword evidence="1" id="KW-1133">Transmembrane helix</keyword>
<evidence type="ECO:0000256" key="1">
    <source>
        <dbReference type="SAM" id="Phobius"/>
    </source>
</evidence>
<gene>
    <name evidence="2" type="ORF">DPMN_145193</name>
</gene>
<dbReference type="Proteomes" id="UP000828390">
    <property type="component" value="Unassembled WGS sequence"/>
</dbReference>
<keyword evidence="1" id="KW-0472">Membrane</keyword>
<accession>A0A9D4J0S8</accession>
<feature type="transmembrane region" description="Helical" evidence="1">
    <location>
        <begin position="98"/>
        <end position="122"/>
    </location>
</feature>
<protein>
    <submittedName>
        <fullName evidence="2">Uncharacterized protein</fullName>
    </submittedName>
</protein>
<dbReference type="AlphaFoldDB" id="A0A9D4J0S8"/>
<feature type="transmembrane region" description="Helical" evidence="1">
    <location>
        <begin position="142"/>
        <end position="171"/>
    </location>
</feature>
<reference evidence="2" key="2">
    <citation type="submission" date="2020-11" db="EMBL/GenBank/DDBJ databases">
        <authorList>
            <person name="McCartney M.A."/>
            <person name="Auch B."/>
            <person name="Kono T."/>
            <person name="Mallez S."/>
            <person name="Becker A."/>
            <person name="Gohl D.M."/>
            <person name="Silverstein K.A.T."/>
            <person name="Koren S."/>
            <person name="Bechman K.B."/>
            <person name="Herman A."/>
            <person name="Abrahante J.E."/>
            <person name="Garbe J."/>
        </authorList>
    </citation>
    <scope>NUCLEOTIDE SEQUENCE</scope>
    <source>
        <strain evidence="2">Duluth1</strain>
        <tissue evidence="2">Whole animal</tissue>
    </source>
</reference>
<organism evidence="2 3">
    <name type="scientific">Dreissena polymorpha</name>
    <name type="common">Zebra mussel</name>
    <name type="synonym">Mytilus polymorpha</name>
    <dbReference type="NCBI Taxonomy" id="45954"/>
    <lineage>
        <taxon>Eukaryota</taxon>
        <taxon>Metazoa</taxon>
        <taxon>Spiralia</taxon>
        <taxon>Lophotrochozoa</taxon>
        <taxon>Mollusca</taxon>
        <taxon>Bivalvia</taxon>
        <taxon>Autobranchia</taxon>
        <taxon>Heteroconchia</taxon>
        <taxon>Euheterodonta</taxon>
        <taxon>Imparidentia</taxon>
        <taxon>Neoheterodontei</taxon>
        <taxon>Myida</taxon>
        <taxon>Dreissenoidea</taxon>
        <taxon>Dreissenidae</taxon>
        <taxon>Dreissena</taxon>
    </lineage>
</organism>
<keyword evidence="3" id="KW-1185">Reference proteome</keyword>
<evidence type="ECO:0000313" key="3">
    <source>
        <dbReference type="Proteomes" id="UP000828390"/>
    </source>
</evidence>
<reference evidence="2" key="1">
    <citation type="journal article" date="2019" name="bioRxiv">
        <title>The Genome of the Zebra Mussel, Dreissena polymorpha: A Resource for Invasive Species Research.</title>
        <authorList>
            <person name="McCartney M.A."/>
            <person name="Auch B."/>
            <person name="Kono T."/>
            <person name="Mallez S."/>
            <person name="Zhang Y."/>
            <person name="Obille A."/>
            <person name="Becker A."/>
            <person name="Abrahante J.E."/>
            <person name="Garbe J."/>
            <person name="Badalamenti J.P."/>
            <person name="Herman A."/>
            <person name="Mangelson H."/>
            <person name="Liachko I."/>
            <person name="Sullivan S."/>
            <person name="Sone E.D."/>
            <person name="Koren S."/>
            <person name="Silverstein K.A.T."/>
            <person name="Beckman K.B."/>
            <person name="Gohl D.M."/>
        </authorList>
    </citation>
    <scope>NUCLEOTIDE SEQUENCE</scope>
    <source>
        <strain evidence="2">Duluth1</strain>
        <tissue evidence="2">Whole animal</tissue>
    </source>
</reference>
<proteinExistence type="predicted"/>
<comment type="caution">
    <text evidence="2">The sequence shown here is derived from an EMBL/GenBank/DDBJ whole genome shotgun (WGS) entry which is preliminary data.</text>
</comment>
<sequence>MFLSDSEHVNKLSELCGKRVMKIENRTKDLDVEKFYRLIFQITQNGKLFYVHEHAECHKDVLQKYLHYSQNGDKSIAVQLQEMSVELGRRLPNWKVPLIAGAIVGTAMTGGGVLMLGALGSVTTATAAAGNGVLASSVGSAAAYAGSMVAAGGAVAMQGAAVVGAGVLSLGRTLGPLLLRKFW</sequence>
<dbReference type="EMBL" id="JAIWYP010000007">
    <property type="protein sequence ID" value="KAH3791704.1"/>
    <property type="molecule type" value="Genomic_DNA"/>
</dbReference>
<name>A0A9D4J0S8_DREPO</name>
<keyword evidence="1" id="KW-0812">Transmembrane</keyword>
<evidence type="ECO:0000313" key="2">
    <source>
        <dbReference type="EMBL" id="KAH3791704.1"/>
    </source>
</evidence>